<dbReference type="SUPFAM" id="SSF48484">
    <property type="entry name" value="Lipoxigenase"/>
    <property type="match status" value="1"/>
</dbReference>
<feature type="domain" description="PLAT" evidence="19">
    <location>
        <begin position="541"/>
        <end position="681"/>
    </location>
</feature>
<evidence type="ECO:0000313" key="21">
    <source>
        <dbReference type="EMBL" id="SPD04148.1"/>
    </source>
</evidence>
<dbReference type="InterPro" id="IPR042057">
    <property type="entry name" value="Lipoxy_PLAT/LH2"/>
</dbReference>
<dbReference type="Gene3D" id="4.10.375.10">
    <property type="entry name" value="Lipoxygenase-1, Domain 2"/>
    <property type="match status" value="1"/>
</dbReference>
<evidence type="ECO:0000259" key="19">
    <source>
        <dbReference type="PROSITE" id="PS50095"/>
    </source>
</evidence>
<evidence type="ECO:0000256" key="2">
    <source>
        <dbReference type="ARBA" id="ARBA00004496"/>
    </source>
</evidence>
<dbReference type="Pfam" id="PF01477">
    <property type="entry name" value="PLAT"/>
    <property type="match status" value="1"/>
</dbReference>
<comment type="caution">
    <text evidence="15">Lacks conserved residue(s) required for the propagation of feature annotation.</text>
</comment>
<dbReference type="InterPro" id="IPR000907">
    <property type="entry name" value="LipOase"/>
</dbReference>
<protein>
    <recommendedName>
        <fullName evidence="17">Lipoxygenase</fullName>
        <ecNumber evidence="17">1.13.11.-</ecNumber>
    </recommendedName>
</protein>
<evidence type="ECO:0000256" key="16">
    <source>
        <dbReference type="RuleBase" id="RU003974"/>
    </source>
</evidence>
<comment type="subcellular location">
    <subcellularLocation>
        <location evidence="2">Cytoplasm</location>
    </subcellularLocation>
</comment>
<dbReference type="Gene3D" id="3.10.450.60">
    <property type="match status" value="1"/>
</dbReference>
<keyword evidence="6 17" id="KW-0444">Lipid biosynthesis</keyword>
<name>A0A2N9GX97_FAGSY</name>
<dbReference type="UniPathway" id="UPA00382"/>
<evidence type="ECO:0000256" key="4">
    <source>
        <dbReference type="ARBA" id="ARBA00011245"/>
    </source>
</evidence>
<dbReference type="FunFam" id="3.10.450.60:FF:000002">
    <property type="entry name" value="Lipoxygenase"/>
    <property type="match status" value="1"/>
</dbReference>
<dbReference type="InterPro" id="IPR001246">
    <property type="entry name" value="LipOase_plant"/>
</dbReference>
<dbReference type="Gene3D" id="2.60.60.20">
    <property type="entry name" value="PLAT/LH2 domain"/>
    <property type="match status" value="1"/>
</dbReference>
<dbReference type="PROSITE" id="PS50095">
    <property type="entry name" value="PLAT"/>
    <property type="match status" value="1"/>
</dbReference>
<dbReference type="Pfam" id="PF00305">
    <property type="entry name" value="Lipoxygenase"/>
    <property type="match status" value="1"/>
</dbReference>
<dbReference type="GO" id="GO:0005506">
    <property type="term" value="F:iron ion binding"/>
    <property type="evidence" value="ECO:0007669"/>
    <property type="project" value="UniProtKB-ARBA"/>
</dbReference>
<dbReference type="GO" id="GO:0034440">
    <property type="term" value="P:lipid oxidation"/>
    <property type="evidence" value="ECO:0007669"/>
    <property type="project" value="InterPro"/>
</dbReference>
<evidence type="ECO:0000259" key="20">
    <source>
        <dbReference type="PROSITE" id="PS51393"/>
    </source>
</evidence>
<keyword evidence="14 17" id="KW-0275">Fatty acid biosynthesis</keyword>
<evidence type="ECO:0000256" key="13">
    <source>
        <dbReference type="ARBA" id="ARBA00023098"/>
    </source>
</evidence>
<evidence type="ECO:0000256" key="11">
    <source>
        <dbReference type="ARBA" id="ARBA00023002"/>
    </source>
</evidence>
<dbReference type="InterPro" id="IPR036226">
    <property type="entry name" value="LipOase_C_sf"/>
</dbReference>
<dbReference type="SMART" id="SM00308">
    <property type="entry name" value="LH2"/>
    <property type="match status" value="1"/>
</dbReference>
<comment type="pathway">
    <text evidence="17">Lipid metabolism; oxylipin biosynthesis.</text>
</comment>
<evidence type="ECO:0000256" key="10">
    <source>
        <dbReference type="ARBA" id="ARBA00022964"/>
    </source>
</evidence>
<comment type="function">
    <text evidence="17">Plant lipoxygenase may be involved in a number of diverse aspects of plant physiology including growth and development, pest resistance, and senescence or responses to wounding.</text>
</comment>
<evidence type="ECO:0000256" key="5">
    <source>
        <dbReference type="ARBA" id="ARBA00022490"/>
    </source>
</evidence>
<evidence type="ECO:0000256" key="17">
    <source>
        <dbReference type="RuleBase" id="RU003975"/>
    </source>
</evidence>
<keyword evidence="8 17" id="KW-0925">Oxylipin biosynthesis</keyword>
<keyword evidence="13" id="KW-0443">Lipid metabolism</keyword>
<feature type="region of interest" description="Disordered" evidence="18">
    <location>
        <begin position="739"/>
        <end position="764"/>
    </location>
</feature>
<evidence type="ECO:0000256" key="14">
    <source>
        <dbReference type="ARBA" id="ARBA00023160"/>
    </source>
</evidence>
<evidence type="ECO:0000256" key="15">
    <source>
        <dbReference type="PROSITE-ProRule" id="PRU00152"/>
    </source>
</evidence>
<dbReference type="Gene3D" id="1.20.245.10">
    <property type="entry name" value="Lipoxygenase-1, Domain 5"/>
    <property type="match status" value="1"/>
</dbReference>
<keyword evidence="9" id="KW-0276">Fatty acid metabolism</keyword>
<organism evidence="21">
    <name type="scientific">Fagus sylvatica</name>
    <name type="common">Beechnut</name>
    <dbReference type="NCBI Taxonomy" id="28930"/>
    <lineage>
        <taxon>Eukaryota</taxon>
        <taxon>Viridiplantae</taxon>
        <taxon>Streptophyta</taxon>
        <taxon>Embryophyta</taxon>
        <taxon>Tracheophyta</taxon>
        <taxon>Spermatophyta</taxon>
        <taxon>Magnoliopsida</taxon>
        <taxon>eudicotyledons</taxon>
        <taxon>Gunneridae</taxon>
        <taxon>Pentapetalae</taxon>
        <taxon>rosids</taxon>
        <taxon>fabids</taxon>
        <taxon>Fagales</taxon>
        <taxon>Fagaceae</taxon>
        <taxon>Fagus</taxon>
    </lineage>
</organism>
<proteinExistence type="inferred from homology"/>
<keyword evidence="11 16" id="KW-0560">Oxidoreductase</keyword>
<evidence type="ECO:0000256" key="6">
    <source>
        <dbReference type="ARBA" id="ARBA00022516"/>
    </source>
</evidence>
<dbReference type="FunFam" id="2.60.60.20:FF:000015">
    <property type="entry name" value="Lipoxygenase"/>
    <property type="match status" value="1"/>
</dbReference>
<evidence type="ECO:0000256" key="1">
    <source>
        <dbReference type="ARBA" id="ARBA00001962"/>
    </source>
</evidence>
<dbReference type="GO" id="GO:0006633">
    <property type="term" value="P:fatty acid biosynthetic process"/>
    <property type="evidence" value="ECO:0007669"/>
    <property type="project" value="UniProtKB-KW"/>
</dbReference>
<evidence type="ECO:0000256" key="12">
    <source>
        <dbReference type="ARBA" id="ARBA00023004"/>
    </source>
</evidence>
<dbReference type="PANTHER" id="PTHR11771">
    <property type="entry name" value="LIPOXYGENASE"/>
    <property type="match status" value="1"/>
</dbReference>
<dbReference type="EMBL" id="OIVN01002500">
    <property type="protein sequence ID" value="SPD04148.1"/>
    <property type="molecule type" value="Genomic_DNA"/>
</dbReference>
<evidence type="ECO:0000256" key="8">
    <source>
        <dbReference type="ARBA" id="ARBA00022767"/>
    </source>
</evidence>
<dbReference type="InterPro" id="IPR020833">
    <property type="entry name" value="LipOase_Fe_BS"/>
</dbReference>
<feature type="domain" description="Lipoxygenase" evidence="20">
    <location>
        <begin position="760"/>
        <end position="1264"/>
    </location>
</feature>
<accession>A0A2N9GX97</accession>
<evidence type="ECO:0000256" key="3">
    <source>
        <dbReference type="ARBA" id="ARBA00009419"/>
    </source>
</evidence>
<dbReference type="PRINTS" id="PR00468">
    <property type="entry name" value="PLTLPOXGNASE"/>
</dbReference>
<evidence type="ECO:0000256" key="18">
    <source>
        <dbReference type="SAM" id="MobiDB-lite"/>
    </source>
</evidence>
<dbReference type="GO" id="GO:0005737">
    <property type="term" value="C:cytoplasm"/>
    <property type="evidence" value="ECO:0007669"/>
    <property type="project" value="UniProtKB-SubCell"/>
</dbReference>
<dbReference type="PROSITE" id="PS51393">
    <property type="entry name" value="LIPOXYGENASE_3"/>
    <property type="match status" value="2"/>
</dbReference>
<reference evidence="21" key="1">
    <citation type="submission" date="2018-02" db="EMBL/GenBank/DDBJ databases">
        <authorList>
            <person name="Cohen D.B."/>
            <person name="Kent A.D."/>
        </authorList>
    </citation>
    <scope>NUCLEOTIDE SEQUENCE</scope>
</reference>
<dbReference type="EC" id="1.13.11.-" evidence="17"/>
<dbReference type="PROSITE" id="PS00711">
    <property type="entry name" value="LIPOXYGENASE_1"/>
    <property type="match status" value="1"/>
</dbReference>
<dbReference type="InterPro" id="IPR036392">
    <property type="entry name" value="PLAT/LH2_dom_sf"/>
</dbReference>
<dbReference type="GO" id="GO:0016702">
    <property type="term" value="F:oxidoreductase activity, acting on single donors with incorporation of molecular oxygen, incorporation of two atoms of oxygen"/>
    <property type="evidence" value="ECO:0007669"/>
    <property type="project" value="InterPro"/>
</dbReference>
<feature type="domain" description="Lipoxygenase" evidence="20">
    <location>
        <begin position="684"/>
        <end position="759"/>
    </location>
</feature>
<evidence type="ECO:0000256" key="9">
    <source>
        <dbReference type="ARBA" id="ARBA00022832"/>
    </source>
</evidence>
<comment type="similarity">
    <text evidence="3 16">Belongs to the lipoxygenase family.</text>
</comment>
<dbReference type="AlphaFoldDB" id="A0A2N9GX97"/>
<keyword evidence="7 16" id="KW-0479">Metal-binding</keyword>
<dbReference type="PROSITE" id="PS00081">
    <property type="entry name" value="LIPOXYGENASE_2"/>
    <property type="match status" value="1"/>
</dbReference>
<dbReference type="SUPFAM" id="SSF49723">
    <property type="entry name" value="Lipase/lipooxygenase domain (PLAT/LH2 domain)"/>
    <property type="match status" value="1"/>
</dbReference>
<comment type="cofactor">
    <cofactor evidence="1 16">
        <name>Fe cation</name>
        <dbReference type="ChEBI" id="CHEBI:24875"/>
    </cofactor>
</comment>
<evidence type="ECO:0000256" key="7">
    <source>
        <dbReference type="ARBA" id="ARBA00022723"/>
    </source>
</evidence>
<dbReference type="PRINTS" id="PR00087">
    <property type="entry name" value="LIPOXYGENASE"/>
</dbReference>
<dbReference type="CDD" id="cd01751">
    <property type="entry name" value="PLAT_LH2"/>
    <property type="match status" value="1"/>
</dbReference>
<keyword evidence="5" id="KW-0963">Cytoplasm</keyword>
<keyword evidence="12 16" id="KW-0408">Iron</keyword>
<sequence length="1264" mass="141975">MEDSQSDSNMFSIRIVSIDYYMATPISGLDVCYRSFQGQQPNFCEAYEVKLAHSDSFMYGKLPLLYTNDSSSQASPSQVHTGPWICMPNTIDSAAFMGHREIYNVKESGFGIVAMYESGHNDEPSLVWVHDKSFENLVGTNVTTDSMGQQNQNCSGWKTVNLRLPHIRMFVALNVKVSVNLRGMLPYMEEYERTGMRDGAMPSDPSKPLPDDVLRTLSLGLEFENKLIELCGETENTLALNPLEKNVKLLQSMTSATDEGNLVGLGHTNTDNIDGEPLKYSKEKEIMGSLSPQGSIREEEIPTEGRDTSIQPTIIETLNPKAIDKEALGLLRQSLASQQTNFHEAYEVKAAHSDSSMYGKLPLLYSSDSSSQASRVKDGKFGSHGKVGDEARIGAITENVDFTVTGALVGNNVPLVDSSPLKGSASSLIVTQSSLCDDCDKAQSFLPDDCEKDLPESGSTFYVKPILDHLYQETPESSMQKGVHLVMGGDAYTQAESFALEIALKPCPTTQRGVPVCKGAKSSHKIMEVFNDENESKKRKIKGTVVLMKKNVLDFNDFHASFLDRVHELLGQGVSLQLISAVNVDPENQLQGKVGEPAYLEDWITTITSLTAGESAFKVTFDWDNEIGVPGAILIKNKHHSEFYLKSITLEDVPGQGQIHFVCNSWVYPANKYKKDHIFFSNKTYLPSETPTPLRKYREEELVNLRGDGKGELQEWDRVYDYAYYNDLGSPKHMRPILGGSSEYPYPRRGRTGRPPTETEDKSAWRTDEEFAREMLAGVNPVIIRCLQEFPPSSKLDSKVYGDQTSTITEEHIGKYLNGLSIDEAIKSNKLFILDHHDALMPYLKRINETSTKIYTSRTLLFLKEDGTLKPLAIELSLPHPDGNQFGAISKVYTPAEEGVQSCIWQLAKAYVAVIDSGYHQLISHWLHTHAAIEPFVIATNRQLSVLHPIYKLLHPHFRDTMNVNALARQVLINAGGALESTVFPRKYSMEWSSVLYKNWVFPEQALPADLIKRGMAVEDVNSPHGLRLLIEDYPYAVDGLEIWSAIKTWVEDYCSFYYKTDDMVQNDSELQSWWKELREEGHGDKKDEPWWPKMQTREELIETCTITIWIASALHAAINFGQYPYGGYPPNRPAMSRQFMPEEGSTDYKELKTHPDKAFLKTFTSQLESVLGISLVEILSRHSSDEIYLGQRDSLDWTSDKTPLAAFERFGKKLEEIEDRITKRNKDEKLKNRVGPIKMPYTLLYPTSEEGLTAKGIPNSVSI</sequence>
<gene>
    <name evidence="21" type="ORF">FSB_LOCUS32030</name>
</gene>
<keyword evidence="10 16" id="KW-0223">Dioxygenase</keyword>
<dbReference type="InterPro" id="IPR001024">
    <property type="entry name" value="PLAT/LH2_dom"/>
</dbReference>
<dbReference type="FunFam" id="1.20.245.10:FF:000002">
    <property type="entry name" value="Lipoxygenase"/>
    <property type="match status" value="1"/>
</dbReference>
<comment type="subunit">
    <text evidence="4">Monomer.</text>
</comment>
<dbReference type="InterPro" id="IPR020834">
    <property type="entry name" value="LipOase_CS"/>
</dbReference>
<dbReference type="InterPro" id="IPR013819">
    <property type="entry name" value="LipOase_C"/>
</dbReference>
<dbReference type="GO" id="GO:0031408">
    <property type="term" value="P:oxylipin biosynthetic process"/>
    <property type="evidence" value="ECO:0007669"/>
    <property type="project" value="UniProtKB-UniRule"/>
</dbReference>